<evidence type="ECO:0000256" key="2">
    <source>
        <dbReference type="ARBA" id="ARBA00007738"/>
    </source>
</evidence>
<evidence type="ECO:0000256" key="15">
    <source>
        <dbReference type="PIRSR" id="PIRSR037911-3"/>
    </source>
</evidence>
<keyword evidence="10 12" id="KW-0804">Transcription</keyword>
<dbReference type="PRINTS" id="PR01270">
    <property type="entry name" value="HDASUPER"/>
</dbReference>
<feature type="region of interest" description="Disordered" evidence="16">
    <location>
        <begin position="220"/>
        <end position="254"/>
    </location>
</feature>
<reference evidence="19" key="3">
    <citation type="submission" date="2025-09" db="UniProtKB">
        <authorList>
            <consortium name="Ensembl"/>
        </authorList>
    </citation>
    <scope>IDENTIFICATION</scope>
</reference>
<dbReference type="Pfam" id="PF00850">
    <property type="entry name" value="Hist_deacetyl"/>
    <property type="match status" value="1"/>
</dbReference>
<dbReference type="Ensembl" id="ENSPNAT00000085616.1">
    <property type="protein sequence ID" value="ENSPNAP00000052418.1"/>
    <property type="gene ID" value="ENSPNAG00000013918.2"/>
</dbReference>
<evidence type="ECO:0000256" key="11">
    <source>
        <dbReference type="ARBA" id="ARBA00023242"/>
    </source>
</evidence>
<reference evidence="19 20" key="1">
    <citation type="submission" date="2020-10" db="EMBL/GenBank/DDBJ databases">
        <title>Pygocentrus nattereri (red-bellied piranha) genome, fPygNat1, primary haplotype.</title>
        <authorList>
            <person name="Myers G."/>
            <person name="Meyer A."/>
            <person name="Karagic N."/>
            <person name="Pippel M."/>
            <person name="Winkler S."/>
            <person name="Tracey A."/>
            <person name="Wood J."/>
            <person name="Formenti G."/>
            <person name="Howe K."/>
            <person name="Fedrigo O."/>
            <person name="Jarvis E.D."/>
        </authorList>
    </citation>
    <scope>NUCLEOTIDE SEQUENCE [LARGE SCALE GENOMIC DNA]</scope>
</reference>
<evidence type="ECO:0000256" key="10">
    <source>
        <dbReference type="ARBA" id="ARBA00023163"/>
    </source>
</evidence>
<feature type="region of interest" description="Disordered" evidence="16">
    <location>
        <begin position="113"/>
        <end position="147"/>
    </location>
</feature>
<dbReference type="InterPro" id="IPR046949">
    <property type="entry name" value="HDAC4/5/7/9"/>
</dbReference>
<feature type="site" description="Contributes to catalysis" evidence="15">
    <location>
        <position position="696"/>
    </location>
</feature>
<dbReference type="InterPro" id="IPR037138">
    <property type="entry name" value="His_deacetylse_dom_sf"/>
</dbReference>
<evidence type="ECO:0000256" key="5">
    <source>
        <dbReference type="ARBA" id="ARBA00022723"/>
    </source>
</evidence>
<dbReference type="CDD" id="cd10162">
    <property type="entry name" value="ClassIIa_HDAC4_Gln-rich-N"/>
    <property type="match status" value="1"/>
</dbReference>
<dbReference type="AlphaFoldDB" id="A0AAR2JK56"/>
<name>A0AAR2JK56_PYGNA</name>
<dbReference type="Proteomes" id="UP001501920">
    <property type="component" value="Chromosome 6"/>
</dbReference>
<feature type="domain" description="Histone deacetylase glutamine rich N-terminal" evidence="18">
    <location>
        <begin position="42"/>
        <end position="131"/>
    </location>
</feature>
<dbReference type="InterPro" id="IPR000286">
    <property type="entry name" value="HDACs"/>
</dbReference>
<evidence type="ECO:0000256" key="1">
    <source>
        <dbReference type="ARBA" id="ARBA00004123"/>
    </source>
</evidence>
<dbReference type="GO" id="GO:0005634">
    <property type="term" value="C:nucleus"/>
    <property type="evidence" value="ECO:0007669"/>
    <property type="project" value="UniProtKB-SubCell"/>
</dbReference>
<comment type="function">
    <text evidence="12">Responsible for the deacetylation of lysine residues on the N-terminal part of the core histones (H2A, H2B, H3 and H4). Histone deacetylation gives a tag for epigenetic repression and plays an important role in transcriptional regulation, cell cycle progression and developmental events.</text>
</comment>
<proteinExistence type="inferred from homology"/>
<dbReference type="PANTHER" id="PTHR45364">
    <property type="entry name" value="HISTONE DEACETYLASE 9-RELATED"/>
    <property type="match status" value="1"/>
</dbReference>
<dbReference type="Gene3D" id="6.10.250.1550">
    <property type="match status" value="1"/>
</dbReference>
<evidence type="ECO:0000313" key="19">
    <source>
        <dbReference type="Ensembl" id="ENSPNAP00000052418.1"/>
    </source>
</evidence>
<accession>A0AAR2JK56</accession>
<dbReference type="Gene3D" id="3.40.800.20">
    <property type="entry name" value="Histone deacetylase domain"/>
    <property type="match status" value="1"/>
</dbReference>
<keyword evidence="8 12" id="KW-0156">Chromatin regulator</keyword>
<dbReference type="FunFam" id="3.40.800.20:FF:000002">
    <property type="entry name" value="Histone deacetylase"/>
    <property type="match status" value="1"/>
</dbReference>
<comment type="similarity">
    <text evidence="2 12">Belongs to the histone deacetylase family. HD type 2 subfamily.</text>
</comment>
<evidence type="ECO:0000256" key="12">
    <source>
        <dbReference type="PIRNR" id="PIRNR037911"/>
    </source>
</evidence>
<organism evidence="19 20">
    <name type="scientific">Pygocentrus nattereri</name>
    <name type="common">Red-bellied piranha</name>
    <dbReference type="NCBI Taxonomy" id="42514"/>
    <lineage>
        <taxon>Eukaryota</taxon>
        <taxon>Metazoa</taxon>
        <taxon>Chordata</taxon>
        <taxon>Craniata</taxon>
        <taxon>Vertebrata</taxon>
        <taxon>Euteleostomi</taxon>
        <taxon>Actinopterygii</taxon>
        <taxon>Neopterygii</taxon>
        <taxon>Teleostei</taxon>
        <taxon>Ostariophysi</taxon>
        <taxon>Characiformes</taxon>
        <taxon>Characoidei</taxon>
        <taxon>Pygocentrus</taxon>
    </lineage>
</organism>
<keyword evidence="5 14" id="KW-0479">Metal-binding</keyword>
<keyword evidence="9 12" id="KW-0805">Transcription regulation</keyword>
<protein>
    <recommendedName>
        <fullName evidence="3 12">Histone deacetylase</fullName>
        <ecNumber evidence="3 12">3.5.1.98</ecNumber>
    </recommendedName>
</protein>
<feature type="binding site" evidence="14">
    <location>
        <position position="471"/>
    </location>
    <ligand>
        <name>Zn(2+)</name>
        <dbReference type="ChEBI" id="CHEBI:29105"/>
    </ligand>
</feature>
<evidence type="ECO:0000256" key="7">
    <source>
        <dbReference type="ARBA" id="ARBA00022833"/>
    </source>
</evidence>
<feature type="compositionally biased region" description="Basic and acidic residues" evidence="16">
    <location>
        <begin position="113"/>
        <end position="141"/>
    </location>
</feature>
<gene>
    <name evidence="19" type="primary">HDAC4</name>
</gene>
<keyword evidence="7 14" id="KW-0862">Zinc</keyword>
<dbReference type="GeneTree" id="ENSGT00940000157440"/>
<dbReference type="EC" id="3.5.1.98" evidence="3 12"/>
<dbReference type="SUPFAM" id="SSF52768">
    <property type="entry name" value="Arginase/deacetylase"/>
    <property type="match status" value="1"/>
</dbReference>
<evidence type="ECO:0000259" key="18">
    <source>
        <dbReference type="Pfam" id="PF12203"/>
    </source>
</evidence>
<dbReference type="InterPro" id="IPR023801">
    <property type="entry name" value="His_deacetylse_dom"/>
</dbReference>
<comment type="catalytic activity">
    <reaction evidence="12">
        <text>N(6)-acetyl-L-lysyl-[histone] + H2O = L-lysyl-[histone] + acetate</text>
        <dbReference type="Rhea" id="RHEA:58196"/>
        <dbReference type="Rhea" id="RHEA-COMP:9845"/>
        <dbReference type="Rhea" id="RHEA-COMP:11338"/>
        <dbReference type="ChEBI" id="CHEBI:15377"/>
        <dbReference type="ChEBI" id="CHEBI:29969"/>
        <dbReference type="ChEBI" id="CHEBI:30089"/>
        <dbReference type="ChEBI" id="CHEBI:61930"/>
        <dbReference type="EC" id="3.5.1.98"/>
    </reaction>
</comment>
<dbReference type="InterPro" id="IPR023696">
    <property type="entry name" value="Ureohydrolase_dom_sf"/>
</dbReference>
<feature type="active site" evidence="13">
    <location>
        <position position="523"/>
    </location>
</feature>
<dbReference type="GO" id="GO:0000122">
    <property type="term" value="P:negative regulation of transcription by RNA polymerase II"/>
    <property type="evidence" value="ECO:0007669"/>
    <property type="project" value="InterPro"/>
</dbReference>
<feature type="compositionally biased region" description="Basic and acidic residues" evidence="16">
    <location>
        <begin position="237"/>
        <end position="252"/>
    </location>
</feature>
<evidence type="ECO:0000313" key="20">
    <source>
        <dbReference type="Proteomes" id="UP001501920"/>
    </source>
</evidence>
<evidence type="ECO:0000256" key="14">
    <source>
        <dbReference type="PIRSR" id="PIRSR037911-2"/>
    </source>
</evidence>
<feature type="binding site" evidence="14">
    <location>
        <position position="390"/>
    </location>
    <ligand>
        <name>Zn(2+)</name>
        <dbReference type="ChEBI" id="CHEBI:29105"/>
    </ligand>
</feature>
<comment type="subcellular location">
    <subcellularLocation>
        <location evidence="1 12">Nucleus</location>
    </subcellularLocation>
</comment>
<evidence type="ECO:0000256" key="4">
    <source>
        <dbReference type="ARBA" id="ARBA00022491"/>
    </source>
</evidence>
<keyword evidence="4 12" id="KW-0678">Repressor</keyword>
<evidence type="ECO:0000256" key="3">
    <source>
        <dbReference type="ARBA" id="ARBA00012111"/>
    </source>
</evidence>
<feature type="domain" description="Histone deacetylase" evidence="17">
    <location>
        <begin position="396"/>
        <end position="712"/>
    </location>
</feature>
<evidence type="ECO:0000256" key="6">
    <source>
        <dbReference type="ARBA" id="ARBA00022801"/>
    </source>
</evidence>
<dbReference type="PANTHER" id="PTHR45364:SF13">
    <property type="entry name" value="HISTONE DEACETYLASE"/>
    <property type="match status" value="1"/>
</dbReference>
<dbReference type="Pfam" id="PF12203">
    <property type="entry name" value="HDAC4_Gln"/>
    <property type="match status" value="1"/>
</dbReference>
<feature type="binding site" evidence="14">
    <location>
        <position position="388"/>
    </location>
    <ligand>
        <name>Zn(2+)</name>
        <dbReference type="ChEBI" id="CHEBI:29105"/>
    </ligand>
</feature>
<evidence type="ECO:0000256" key="16">
    <source>
        <dbReference type="SAM" id="MobiDB-lite"/>
    </source>
</evidence>
<feature type="binding site" evidence="14">
    <location>
        <position position="396"/>
    </location>
    <ligand>
        <name>Zn(2+)</name>
        <dbReference type="ChEBI" id="CHEBI:29105"/>
    </ligand>
</feature>
<evidence type="ECO:0000256" key="9">
    <source>
        <dbReference type="ARBA" id="ARBA00023015"/>
    </source>
</evidence>
<keyword evidence="11" id="KW-0539">Nucleus</keyword>
<dbReference type="GO" id="GO:0046872">
    <property type="term" value="F:metal ion binding"/>
    <property type="evidence" value="ECO:0007669"/>
    <property type="project" value="UniProtKB-KW"/>
</dbReference>
<dbReference type="GO" id="GO:0141221">
    <property type="term" value="F:histone deacetylase activity, hydrolytic mechanism"/>
    <property type="evidence" value="ECO:0007669"/>
    <property type="project" value="UniProtKB-EC"/>
</dbReference>
<dbReference type="InterPro" id="IPR024643">
    <property type="entry name" value="Hist_deacetylase_Gln_rich_N"/>
</dbReference>
<evidence type="ECO:0000256" key="8">
    <source>
        <dbReference type="ARBA" id="ARBA00022853"/>
    </source>
</evidence>
<keyword evidence="20" id="KW-1185">Reference proteome</keyword>
<reference evidence="19" key="2">
    <citation type="submission" date="2025-08" db="UniProtKB">
        <authorList>
            <consortium name="Ensembl"/>
        </authorList>
    </citation>
    <scope>IDENTIFICATION</scope>
</reference>
<evidence type="ECO:0000259" key="17">
    <source>
        <dbReference type="Pfam" id="PF00850"/>
    </source>
</evidence>
<keyword evidence="6 12" id="KW-0378">Hydrolase</keyword>
<sequence length="804" mass="89647">SLSLSLSLVDVSAALPIPVPPAAIPMDLRVDQQQHMSRASVDTGQCEQQLQQELLALKQKQQVQRQLLIAEFQRQHEQLSRQHEAQLQEHIKHQQELLALKHQQELLEHQRKLERHRREQELEKQQREQKLQQLKNKERGQESAVASTEVKMRLQEFVLNKKKALAQRSLNHCMPSDPRYWYGKTQHSSLDQSSPPQTGISTYNHPVLGLYDSKNDFPLRKTASEPNLKLRSRLKQKVTERRSSPLLRRRDGPIATAKKRSLDMAGEYAVQSVVFNVTSAMHVSAGLSALPLQSPSIHKLRQHRPLGRTQSAPLPQNAQALQQLVVQQQHQQFLEKHKQQFQQQQLHMSKVDYIHSSSIHSLSPSLLHLNEFLFTGLVYDTLMQKHQCMCGNTNTHPEHAGRIQSIWSRLQETGLRGKCECIRGRKATLEELQTVHSEAHVLLYGTNPLRQKLDSKTHARSVTPMFVRLPCGGIGVDSDTIWNEVHSSSAARLAVGSVVELVFKVASGELKNGFAVVRPPGHHAEESTPMGFCYFNSVAIAAKLLQQRLNVSKILIVDWDVHHGNGTQQAFYSDPNILYLSLHRYDDGNFFPGSGAPDEVGSGSGLGFNVNMAFTGGLDPPMGDAEYLAAFRTVVMPIANEFAPDVVLVSSGFDAVEGHPPPLGGYKLTAKCFGYLTKQLMGLAGGRLVLALEGGHDLTAICDASEACVSALLGNELEPLSDEVLQQRPSLNAVRSIEKVIEAHSKYWRCLQRSASTLAYSLVEAQKCETEEAETVTAMASLSVAAKHMGKRSEEEPMEEEPPL</sequence>
<evidence type="ECO:0000256" key="13">
    <source>
        <dbReference type="PIRSR" id="PIRSR037911-1"/>
    </source>
</evidence>
<dbReference type="PIRSF" id="PIRSF037911">
    <property type="entry name" value="HDAC_II_euk"/>
    <property type="match status" value="1"/>
</dbReference>